<dbReference type="InterPro" id="IPR005361">
    <property type="entry name" value="UPF0158"/>
</dbReference>
<sequence length="139" mass="16161">MRPLTIDLHRLEYALDSRDASEHYLDLESGQILAVFPGETVPGADEKYDVQEDRFLHIEPLGLAQSIAMREAFLFTQHDPNAHAVLSHALQGRKPLRTFDFKLEDFPEVRQAWLDYQTVQLREYAMTWLHENGLEPSKR</sequence>
<dbReference type="PATRIC" id="fig|316.101.peg.2006"/>
<name>A0A0D9AW35_STUST</name>
<dbReference type="RefSeq" id="WP_045160220.1">
    <property type="nucleotide sequence ID" value="NZ_JYHV01000004.1"/>
</dbReference>
<evidence type="ECO:0000313" key="2">
    <source>
        <dbReference type="Proteomes" id="UP000032487"/>
    </source>
</evidence>
<organism evidence="1 2">
    <name type="scientific">Stutzerimonas stutzeri</name>
    <name type="common">Pseudomonas stutzeri</name>
    <dbReference type="NCBI Taxonomy" id="316"/>
    <lineage>
        <taxon>Bacteria</taxon>
        <taxon>Pseudomonadati</taxon>
        <taxon>Pseudomonadota</taxon>
        <taxon>Gammaproteobacteria</taxon>
        <taxon>Pseudomonadales</taxon>
        <taxon>Pseudomonadaceae</taxon>
        <taxon>Stutzerimonas</taxon>
    </lineage>
</organism>
<dbReference type="AlphaFoldDB" id="A0A0D9AW35"/>
<proteinExistence type="predicted"/>
<dbReference type="Pfam" id="PF03682">
    <property type="entry name" value="UPF0158"/>
    <property type="match status" value="1"/>
</dbReference>
<accession>A0A0D9AW35</accession>
<protein>
    <submittedName>
        <fullName evidence="1">Uncharacterized protein</fullName>
    </submittedName>
</protein>
<dbReference type="Proteomes" id="UP000032487">
    <property type="component" value="Unassembled WGS sequence"/>
</dbReference>
<gene>
    <name evidence="1" type="ORF">UF78_01315</name>
</gene>
<dbReference type="OrthoDB" id="6885232at2"/>
<evidence type="ECO:0000313" key="1">
    <source>
        <dbReference type="EMBL" id="KJH84889.1"/>
    </source>
</evidence>
<dbReference type="EMBL" id="JYHV01000004">
    <property type="protein sequence ID" value="KJH84889.1"/>
    <property type="molecule type" value="Genomic_DNA"/>
</dbReference>
<reference evidence="1 2" key="1">
    <citation type="submission" date="2015-02" db="EMBL/GenBank/DDBJ databases">
        <title>Draft genome sequence of Pseudomonas stutzeri NT0128 isolated from wheat (Triticum turgidum) rhizosphere.</title>
        <authorList>
            <person name="Tovi N."/>
            <person name="Frenk S."/>
            <person name="Hadar Y."/>
            <person name="Minz D."/>
        </authorList>
    </citation>
    <scope>NUCLEOTIDE SEQUENCE [LARGE SCALE GENOMIC DNA]</scope>
    <source>
        <strain evidence="1 2">NT0128</strain>
    </source>
</reference>
<comment type="caution">
    <text evidence="1">The sequence shown here is derived from an EMBL/GenBank/DDBJ whole genome shotgun (WGS) entry which is preliminary data.</text>
</comment>